<dbReference type="InterPro" id="IPR029052">
    <property type="entry name" value="Metallo-depent_PP-like"/>
</dbReference>
<keyword evidence="1" id="KW-1133">Transmembrane helix</keyword>
<dbReference type="AlphaFoldDB" id="A0A2A4G7L2"/>
<feature type="transmembrane region" description="Helical" evidence="1">
    <location>
        <begin position="6"/>
        <end position="23"/>
    </location>
</feature>
<evidence type="ECO:0000259" key="2">
    <source>
        <dbReference type="Pfam" id="PF00149"/>
    </source>
</evidence>
<name>A0A2A4G7L2_9FLAO</name>
<feature type="transmembrane region" description="Helical" evidence="1">
    <location>
        <begin position="106"/>
        <end position="132"/>
    </location>
</feature>
<dbReference type="EMBL" id="NBWU01000004">
    <property type="protein sequence ID" value="PCE63732.1"/>
    <property type="molecule type" value="Genomic_DNA"/>
</dbReference>
<feature type="transmembrane region" description="Helical" evidence="1">
    <location>
        <begin position="69"/>
        <end position="94"/>
    </location>
</feature>
<evidence type="ECO:0000313" key="4">
    <source>
        <dbReference type="Proteomes" id="UP000219559"/>
    </source>
</evidence>
<dbReference type="PANTHER" id="PTHR31302:SF0">
    <property type="entry name" value="TRANSMEMBRANE PROTEIN WITH METALLOPHOSPHOESTERASE DOMAIN"/>
    <property type="match status" value="1"/>
</dbReference>
<accession>A0A2A4G7L2</accession>
<dbReference type="Proteomes" id="UP000219559">
    <property type="component" value="Unassembled WGS sequence"/>
</dbReference>
<protein>
    <recommendedName>
        <fullName evidence="2">Calcineurin-like phosphoesterase domain-containing protein</fullName>
    </recommendedName>
</protein>
<keyword evidence="1" id="KW-0472">Membrane</keyword>
<dbReference type="InterPro" id="IPR004843">
    <property type="entry name" value="Calcineurin-like_PHP"/>
</dbReference>
<dbReference type="CDD" id="cd07385">
    <property type="entry name" value="MPP_YkuE_C"/>
    <property type="match status" value="1"/>
</dbReference>
<dbReference type="PANTHER" id="PTHR31302">
    <property type="entry name" value="TRANSMEMBRANE PROTEIN WITH METALLOPHOSPHOESTERASE DOMAIN-RELATED"/>
    <property type="match status" value="1"/>
</dbReference>
<evidence type="ECO:0000256" key="1">
    <source>
        <dbReference type="SAM" id="Phobius"/>
    </source>
</evidence>
<organism evidence="3 4">
    <name type="scientific">Sediminicola luteus</name>
    <dbReference type="NCBI Taxonomy" id="319238"/>
    <lineage>
        <taxon>Bacteria</taxon>
        <taxon>Pseudomonadati</taxon>
        <taxon>Bacteroidota</taxon>
        <taxon>Flavobacteriia</taxon>
        <taxon>Flavobacteriales</taxon>
        <taxon>Flavobacteriaceae</taxon>
        <taxon>Sediminicola</taxon>
    </lineage>
</organism>
<dbReference type="Gene3D" id="3.60.21.10">
    <property type="match status" value="1"/>
</dbReference>
<feature type="transmembrane region" description="Helical" evidence="1">
    <location>
        <begin position="30"/>
        <end position="49"/>
    </location>
</feature>
<feature type="domain" description="Calcineurin-like phosphoesterase" evidence="2">
    <location>
        <begin position="147"/>
        <end position="310"/>
    </location>
</feature>
<dbReference type="GO" id="GO:0016787">
    <property type="term" value="F:hydrolase activity"/>
    <property type="evidence" value="ECO:0007669"/>
    <property type="project" value="InterPro"/>
</dbReference>
<reference evidence="3 4" key="1">
    <citation type="submission" date="2017-04" db="EMBL/GenBank/DDBJ databases">
        <title>A new member of the family Flavobacteriaceae isolated from ascidians.</title>
        <authorList>
            <person name="Chen L."/>
        </authorList>
    </citation>
    <scope>NUCLEOTIDE SEQUENCE [LARGE SCALE GENOMIC DNA]</scope>
    <source>
        <strain evidence="3 4">HQA918</strain>
    </source>
</reference>
<proteinExistence type="predicted"/>
<dbReference type="InterPro" id="IPR051158">
    <property type="entry name" value="Metallophosphoesterase_sf"/>
</dbReference>
<sequence length="372" mass="42196">MFHFTIFIVLIFGITYLSFRLILPLRLSKQFETAALSITLLLGLSYPAYQQLEYLDYAWFKPVEKWSYFSLGFISLLFCITLLKDLAWLLIKIFKKKLISEKWKKGLLFSVPIISLALSILGYSAALTPYIIEIQIPISANNFKDLTIVQLSDIHLSRAKNRNWFPKVVETVNRQKADIIVITGDFADMVLPDEDNILDDFGRLKAKYGVFGVLGNHEYYGGQVKEWSEKLNALGVSMLENEHKIIDHKGSQVLLAGVTDYIAESRDLPIPDITKALSCESPASIKILLSHQAKNLEFASMSGVDLQLSGLTHAGQFFPFNLLIGFAHKYVKGLYKINNMYLYINQGTGYWDIPNRLGTQSEITLFTLKSNN</sequence>
<evidence type="ECO:0000313" key="3">
    <source>
        <dbReference type="EMBL" id="PCE63732.1"/>
    </source>
</evidence>
<dbReference type="Pfam" id="PF00149">
    <property type="entry name" value="Metallophos"/>
    <property type="match status" value="1"/>
</dbReference>
<gene>
    <name evidence="3" type="ORF">B7P33_10675</name>
</gene>
<comment type="caution">
    <text evidence="3">The sequence shown here is derived from an EMBL/GenBank/DDBJ whole genome shotgun (WGS) entry which is preliminary data.</text>
</comment>
<dbReference type="SUPFAM" id="SSF56300">
    <property type="entry name" value="Metallo-dependent phosphatases"/>
    <property type="match status" value="1"/>
</dbReference>
<keyword evidence="4" id="KW-1185">Reference proteome</keyword>
<dbReference type="OrthoDB" id="356681at2"/>
<keyword evidence="1" id="KW-0812">Transmembrane</keyword>